<dbReference type="InterPro" id="IPR000719">
    <property type="entry name" value="Prot_kinase_dom"/>
</dbReference>
<dbReference type="Proteomes" id="UP000757435">
    <property type="component" value="Unassembled WGS sequence"/>
</dbReference>
<dbReference type="Gene3D" id="3.30.565.10">
    <property type="entry name" value="Histidine kinase-like ATPase, C-terminal domain"/>
    <property type="match status" value="1"/>
</dbReference>
<dbReference type="Pfam" id="PF01590">
    <property type="entry name" value="GAF"/>
    <property type="match status" value="1"/>
</dbReference>
<evidence type="ECO:0000259" key="10">
    <source>
        <dbReference type="PROSITE" id="PS50113"/>
    </source>
</evidence>
<evidence type="ECO:0000259" key="9">
    <source>
        <dbReference type="PROSITE" id="PS50112"/>
    </source>
</evidence>
<dbReference type="InterPro" id="IPR004358">
    <property type="entry name" value="Sig_transdc_His_kin-like_C"/>
</dbReference>
<dbReference type="PROSITE" id="PS00108">
    <property type="entry name" value="PROTEIN_KINASE_ST"/>
    <property type="match status" value="1"/>
</dbReference>
<keyword evidence="4" id="KW-0418">Kinase</keyword>
<dbReference type="Pfam" id="PF02518">
    <property type="entry name" value="HATPase_c"/>
    <property type="match status" value="1"/>
</dbReference>
<dbReference type="SUPFAM" id="SSF52540">
    <property type="entry name" value="P-loop containing nucleoside triphosphate hydrolases"/>
    <property type="match status" value="1"/>
</dbReference>
<evidence type="ECO:0000313" key="11">
    <source>
        <dbReference type="EMBL" id="MBW4658862.1"/>
    </source>
</evidence>
<keyword evidence="4" id="KW-0808">Transferase</keyword>
<dbReference type="EC" id="2.7.13.3" evidence="2"/>
<dbReference type="GO" id="GO:0000155">
    <property type="term" value="F:phosphorelay sensor kinase activity"/>
    <property type="evidence" value="ECO:0007669"/>
    <property type="project" value="InterPro"/>
</dbReference>
<evidence type="ECO:0000313" key="12">
    <source>
        <dbReference type="Proteomes" id="UP000757435"/>
    </source>
</evidence>
<dbReference type="InterPro" id="IPR036097">
    <property type="entry name" value="HisK_dim/P_sf"/>
</dbReference>
<dbReference type="PROSITE" id="PS50011">
    <property type="entry name" value="PROTEIN_KINASE_DOM"/>
    <property type="match status" value="1"/>
</dbReference>
<dbReference type="InterPro" id="IPR000700">
    <property type="entry name" value="PAS-assoc_C"/>
</dbReference>
<dbReference type="SMART" id="SM00091">
    <property type="entry name" value="PAS"/>
    <property type="match status" value="3"/>
</dbReference>
<dbReference type="Gene3D" id="3.30.450.20">
    <property type="entry name" value="PAS domain"/>
    <property type="match status" value="3"/>
</dbReference>
<dbReference type="SUPFAM" id="SSF55781">
    <property type="entry name" value="GAF domain-like"/>
    <property type="match status" value="1"/>
</dbReference>
<dbReference type="InterPro" id="IPR003018">
    <property type="entry name" value="GAF"/>
</dbReference>
<evidence type="ECO:0000259" key="7">
    <source>
        <dbReference type="PROSITE" id="PS50011"/>
    </source>
</evidence>
<dbReference type="SUPFAM" id="SSF55874">
    <property type="entry name" value="ATPase domain of HSP90 chaperone/DNA topoisomerase II/histidine kinase"/>
    <property type="match status" value="1"/>
</dbReference>
<dbReference type="InterPro" id="IPR005467">
    <property type="entry name" value="His_kinase_dom"/>
</dbReference>
<comment type="catalytic activity">
    <reaction evidence="1">
        <text>ATP + protein L-histidine = ADP + protein N-phospho-L-histidine.</text>
        <dbReference type="EC" id="2.7.13.3"/>
    </reaction>
</comment>
<evidence type="ECO:0000256" key="3">
    <source>
        <dbReference type="ARBA" id="ARBA00022553"/>
    </source>
</evidence>
<dbReference type="PRINTS" id="PR00344">
    <property type="entry name" value="BCTRLSENSOR"/>
</dbReference>
<name>A0A951Q9T8_9CYAN</name>
<dbReference type="Pfam" id="PF08447">
    <property type="entry name" value="PAS_3"/>
    <property type="match status" value="2"/>
</dbReference>
<dbReference type="SMART" id="SM00086">
    <property type="entry name" value="PAC"/>
    <property type="match status" value="3"/>
</dbReference>
<protein>
    <recommendedName>
        <fullName evidence="2">histidine kinase</fullName>
        <ecNumber evidence="2">2.7.13.3</ecNumber>
    </recommendedName>
</protein>
<dbReference type="SUPFAM" id="SSF47384">
    <property type="entry name" value="Homodimeric domain of signal transducing histidine kinase"/>
    <property type="match status" value="1"/>
</dbReference>
<evidence type="ECO:0000259" key="8">
    <source>
        <dbReference type="PROSITE" id="PS50109"/>
    </source>
</evidence>
<dbReference type="Pfam" id="PF00989">
    <property type="entry name" value="PAS"/>
    <property type="match status" value="1"/>
</dbReference>
<dbReference type="InterPro" id="IPR013655">
    <property type="entry name" value="PAS_fold_3"/>
</dbReference>
<organism evidence="11 12">
    <name type="scientific">Drouetiella hepatica Uher 2000/2452</name>
    <dbReference type="NCBI Taxonomy" id="904376"/>
    <lineage>
        <taxon>Bacteria</taxon>
        <taxon>Bacillati</taxon>
        <taxon>Cyanobacteriota</taxon>
        <taxon>Cyanophyceae</taxon>
        <taxon>Oculatellales</taxon>
        <taxon>Oculatellaceae</taxon>
        <taxon>Drouetiella</taxon>
    </lineage>
</organism>
<feature type="domain" description="Protein kinase" evidence="7">
    <location>
        <begin position="18"/>
        <end position="278"/>
    </location>
</feature>
<dbReference type="SMART" id="SM00388">
    <property type="entry name" value="HisKA"/>
    <property type="match status" value="1"/>
</dbReference>
<dbReference type="PROSITE" id="PS50109">
    <property type="entry name" value="HIS_KIN"/>
    <property type="match status" value="1"/>
</dbReference>
<dbReference type="InterPro" id="IPR008271">
    <property type="entry name" value="Ser/Thr_kinase_AS"/>
</dbReference>
<keyword evidence="6" id="KW-0175">Coiled coil</keyword>
<dbReference type="GO" id="GO:0006355">
    <property type="term" value="P:regulation of DNA-templated transcription"/>
    <property type="evidence" value="ECO:0007669"/>
    <property type="project" value="InterPro"/>
</dbReference>
<dbReference type="InterPro" id="IPR003594">
    <property type="entry name" value="HATPase_dom"/>
</dbReference>
<dbReference type="PANTHER" id="PTHR43642">
    <property type="entry name" value="HYBRID SIGNAL TRANSDUCTION HISTIDINE KINASE G"/>
    <property type="match status" value="1"/>
</dbReference>
<dbReference type="PROSITE" id="PS50113">
    <property type="entry name" value="PAC"/>
    <property type="match status" value="3"/>
</dbReference>
<dbReference type="CDD" id="cd00130">
    <property type="entry name" value="PAS"/>
    <property type="match status" value="3"/>
</dbReference>
<proteinExistence type="predicted"/>
<dbReference type="InterPro" id="IPR035965">
    <property type="entry name" value="PAS-like_dom_sf"/>
</dbReference>
<dbReference type="SMART" id="SM00220">
    <property type="entry name" value="S_TKc"/>
    <property type="match status" value="1"/>
</dbReference>
<dbReference type="CDD" id="cd14014">
    <property type="entry name" value="STKc_PknB_like"/>
    <property type="match status" value="1"/>
</dbReference>
<dbReference type="CDD" id="cd00082">
    <property type="entry name" value="HisKA"/>
    <property type="match status" value="1"/>
</dbReference>
<dbReference type="InterPro" id="IPR013767">
    <property type="entry name" value="PAS_fold"/>
</dbReference>
<dbReference type="SMART" id="SM00065">
    <property type="entry name" value="GAF"/>
    <property type="match status" value="1"/>
</dbReference>
<dbReference type="InterPro" id="IPR001610">
    <property type="entry name" value="PAC"/>
</dbReference>
<evidence type="ECO:0000256" key="4">
    <source>
        <dbReference type="ARBA" id="ARBA00022777"/>
    </source>
</evidence>
<dbReference type="SMART" id="SM00387">
    <property type="entry name" value="HATPase_c"/>
    <property type="match status" value="1"/>
</dbReference>
<evidence type="ECO:0000256" key="6">
    <source>
        <dbReference type="SAM" id="Coils"/>
    </source>
</evidence>
<dbReference type="Gene3D" id="2.10.70.100">
    <property type="match status" value="1"/>
</dbReference>
<dbReference type="Gene3D" id="1.10.287.130">
    <property type="match status" value="1"/>
</dbReference>
<dbReference type="Gene3D" id="1.10.510.10">
    <property type="entry name" value="Transferase(Phosphotransferase) domain 1"/>
    <property type="match status" value="1"/>
</dbReference>
<feature type="domain" description="PAC" evidence="10">
    <location>
        <begin position="1734"/>
        <end position="1789"/>
    </location>
</feature>
<dbReference type="InterPro" id="IPR027417">
    <property type="entry name" value="P-loop_NTPase"/>
</dbReference>
<dbReference type="PROSITE" id="PS50112">
    <property type="entry name" value="PAS"/>
    <property type="match status" value="1"/>
</dbReference>
<dbReference type="GO" id="GO:0005524">
    <property type="term" value="F:ATP binding"/>
    <property type="evidence" value="ECO:0007669"/>
    <property type="project" value="InterPro"/>
</dbReference>
<dbReference type="EMBL" id="JAHHHD010000008">
    <property type="protein sequence ID" value="MBW4658862.1"/>
    <property type="molecule type" value="Genomic_DNA"/>
</dbReference>
<reference evidence="11" key="2">
    <citation type="journal article" date="2022" name="Microbiol. Resour. Announc.">
        <title>Metagenome Sequencing to Explore Phylogenomics of Terrestrial Cyanobacteria.</title>
        <authorList>
            <person name="Ward R.D."/>
            <person name="Stajich J.E."/>
            <person name="Johansen J.R."/>
            <person name="Huntemann M."/>
            <person name="Clum A."/>
            <person name="Foster B."/>
            <person name="Foster B."/>
            <person name="Roux S."/>
            <person name="Palaniappan K."/>
            <person name="Varghese N."/>
            <person name="Mukherjee S."/>
            <person name="Reddy T.B.K."/>
            <person name="Daum C."/>
            <person name="Copeland A."/>
            <person name="Chen I.A."/>
            <person name="Ivanova N.N."/>
            <person name="Kyrpides N.C."/>
            <person name="Shapiro N."/>
            <person name="Eloe-Fadrosh E.A."/>
            <person name="Pietrasiak N."/>
        </authorList>
    </citation>
    <scope>NUCLEOTIDE SEQUENCE</scope>
    <source>
        <strain evidence="11">UHER 2000/2452</strain>
    </source>
</reference>
<feature type="coiled-coil region" evidence="6">
    <location>
        <begin position="1917"/>
        <end position="1947"/>
    </location>
</feature>
<accession>A0A951Q9T8</accession>
<dbReference type="InterPro" id="IPR036890">
    <property type="entry name" value="HATPase_C_sf"/>
</dbReference>
<dbReference type="InterPro" id="IPR029016">
    <property type="entry name" value="GAF-like_dom_sf"/>
</dbReference>
<feature type="domain" description="PAS" evidence="9">
    <location>
        <begin position="1664"/>
        <end position="1734"/>
    </location>
</feature>
<dbReference type="GO" id="GO:0009882">
    <property type="term" value="F:blue light photoreceptor activity"/>
    <property type="evidence" value="ECO:0007669"/>
    <property type="project" value="UniProtKB-ARBA"/>
</dbReference>
<sequence length="2217" mass="247472">MTLSASPSPYSFPEISGYTLAEQLYLGNRTAVYRAVQTATQQPVVIKVLRQDYPSFSELVQFRNQYVITKHLSIPGIIHPLSLELLGNGHALVMEDCGGVSLGEYIQQQPLDLADVLAIAFQLSDILHDLHQHRVVHKDIKPANILIHPESKQVKLIDFSIASLLPKETQEIQSTSILEGTLAYLAPEQTGRMNRGIDYRADFYALGVTLYQLLTGKLPFESADPLELMHCHIAKLPLPVDQVNSELPGMVAAIVSKLMAKNAEDRYQSALGLKHDLQQCLTQWKTCGDISEFALGQRDLSDRFLIPEKLYGRESEVKTLLEAFDRIAGDPKSKIQNPKSELMLIAGFSGIGKTAVVNEVHKPIVRQRGYFIKGKFDQFNRNIPLSAFVQALRDLMGQLLSESDDQLTQWKAQILSAVGENGQVLIEVIPELEQVIGKQPLAPELSGIAAQNRFNLLFQKFIQVFTTPDHPLAMFLDDLQWVDSSSLQMIKLLVNDNGYLLMLGAYRDNEVSPSHPLMITVDELQKAQVIVHRMTLVPLAFDDTNHLVADALNCSRQLAQPLTELIVGKTKGNPFFTTQFLKALHEEELITFNRDCRYWECDIAEVKARSLTDDVVEFMALQLQKLPDATQQILKLAACIGNQFDLATLAIVSEQAATEVATALWKALQEGLILPTSQIYKFFQGEQTETATSPNPSYRFLHDRVQQAAYFLISEEQPQIVHLKIGQALLSHVSPLQRDEKLFEIVNQCNLGIAHTTLEQQDQLISLNLQAAKKARHSSAYAAAEQYCEAALQLLPANAWLQAPKRTLDLYVEAANAACLVGKFNCVDQRIRTILSHTDRTLDQVQAIDIQIQSLVAQNLLAEAIQVACRVLRILNVELPTQPTTEQLQPALADIQQQLEALGDVTQLPPMKYPEKLAAMNILSSMASAAYIGAPALYPLVVLKQIELSLQFGFAVETSYAFSTYGLILCAFGGQIAAGNYAADIALSLMGQFSDPSEKSRFTAKILNLVYTFVRIWRDHLETGLEPLLVGYQAGLESGDFEFAAYCAFNHCQLAFFAGVHLDEVLQKMQTYNQAISSLKQSTALNFHQIGYQSILNWVGQSINPHLLAGDIYQEAERLKQHQAAGDQYSIATVYVHKLILMYHFAEPEAALEVAQISEALMGAIAGTVKLGVFHFYCALTLLANPPQNAEVITSHLEKLKQWAIHAPITFLHKCNLIQAEQCRILNQYAEAISLYDCSITGAKASGYIQEEALANELAAKFYLGWGKEKVAAGYMQEAYYCYSHWGATAKILDLETRYPNLLGPVLQPSVTPADVLKTFMTISAPVPSLHSESRSDSSHSSINQALDFASILQASQVLSGTLKLDDLLHQLTQIILQNSGGDRCALVLPDDTGTWQVRAIATPEKTHLCAETLEHNTTLPVKLIQYVKNTQEVVVIDNLETDLPIFDEYLQIQRPKSVLFLPILNQGRCIGIVYLQNRLTRGIFTNERTAILNFLCTQFAISLENARLYQEVDTLAQALRQSLDLNTQELNKTQLQLQLALDSSSIGLWDWNIQTHELLLDAQWKRLLGDEDHKPQNHITEWSSRVHPEDLEAANAALAQHLQEQTPVYEHEHRILGKDGIYKWIGAKGRVVQRDQAGNPIRFVGTFSDISDRKATEVALKAFQERLTFLIQETPIGIIEWNTAFQVVNWNPAAEKIFGYPAAEILNHPAAQIVPESDRSHVAEVMAALNTQQGAYYSLNQNIRSDGTLITCEWINTPLRDAKGNSVGSFSMVQDISERKQAELALTELSKQLKQAQEIAQLGHWFYDLTTQRLTRSEEIFRIVERPFEQGEASFEEYIEYIHPEDRALVLERVNDAQKGTPQNFDHRLLNPDGTVRHLNCRIELEQKGEQVLQLFGVIMDITERVAAQAQLETLLNCTQRQTQELQAAYQKLQEAQVQLIQAEKMSSLGQLVAGIAHEINNPVSFIYGNLEPLAEYTNDLLNIIYCYQHTYPESTAELSKLLSDLDLPLIIEDLPKIIQSINTGASRIRGIVKSLRTFSRLGEANLKEVDLHENIDSTLMILQNQLNGRSGNPEIKVIRNYGNVSKFECYIGLLNQVFMNLLVNGIQAIEARQNSESDPIYEGIIGITTSQEESGAVLISVQDNGIGMTDEIKAKIFEPFFTTKSVGTGTGMGLSTSHQIVTKYHQGEIDCRSTLGEGTTFTVRLPPAKESASQE</sequence>
<comment type="caution">
    <text evidence="11">The sequence shown here is derived from an EMBL/GenBank/DDBJ whole genome shotgun (WGS) entry which is preliminary data.</text>
</comment>
<dbReference type="SUPFAM" id="SSF55785">
    <property type="entry name" value="PYP-like sensor domain (PAS domain)"/>
    <property type="match status" value="3"/>
</dbReference>
<feature type="domain" description="PAC" evidence="10">
    <location>
        <begin position="1610"/>
        <end position="1663"/>
    </location>
</feature>
<reference evidence="11" key="1">
    <citation type="submission" date="2021-05" db="EMBL/GenBank/DDBJ databases">
        <authorList>
            <person name="Pietrasiak N."/>
            <person name="Ward R."/>
            <person name="Stajich J.E."/>
            <person name="Kurbessoian T."/>
        </authorList>
    </citation>
    <scope>NUCLEOTIDE SEQUENCE</scope>
    <source>
        <strain evidence="11">UHER 2000/2452</strain>
    </source>
</reference>
<gene>
    <name evidence="11" type="ORF">KME15_09315</name>
</gene>
<evidence type="ECO:0000256" key="5">
    <source>
        <dbReference type="ARBA" id="ARBA00023012"/>
    </source>
</evidence>
<evidence type="ECO:0000256" key="1">
    <source>
        <dbReference type="ARBA" id="ARBA00000085"/>
    </source>
</evidence>
<dbReference type="NCBIfam" id="TIGR00229">
    <property type="entry name" value="sensory_box"/>
    <property type="match status" value="2"/>
</dbReference>
<dbReference type="Gene3D" id="3.40.50.300">
    <property type="entry name" value="P-loop containing nucleotide triphosphate hydrolases"/>
    <property type="match status" value="1"/>
</dbReference>
<evidence type="ECO:0000256" key="2">
    <source>
        <dbReference type="ARBA" id="ARBA00012438"/>
    </source>
</evidence>
<dbReference type="InterPro" id="IPR041664">
    <property type="entry name" value="AAA_16"/>
</dbReference>
<dbReference type="Gene3D" id="3.30.450.40">
    <property type="match status" value="1"/>
</dbReference>
<keyword evidence="5" id="KW-0902">Two-component regulatory system</keyword>
<dbReference type="InterPro" id="IPR000014">
    <property type="entry name" value="PAS"/>
</dbReference>
<dbReference type="SUPFAM" id="SSF56112">
    <property type="entry name" value="Protein kinase-like (PK-like)"/>
    <property type="match status" value="1"/>
</dbReference>
<dbReference type="InterPro" id="IPR011009">
    <property type="entry name" value="Kinase-like_dom_sf"/>
</dbReference>
<feature type="domain" description="PAC" evidence="10">
    <location>
        <begin position="1864"/>
        <end position="1915"/>
    </location>
</feature>
<dbReference type="InterPro" id="IPR053159">
    <property type="entry name" value="Hybrid_Histidine_Kinase"/>
</dbReference>
<feature type="domain" description="Histidine kinase" evidence="8">
    <location>
        <begin position="1956"/>
        <end position="2211"/>
    </location>
</feature>
<dbReference type="Pfam" id="PF00069">
    <property type="entry name" value="Pkinase"/>
    <property type="match status" value="1"/>
</dbReference>
<dbReference type="PANTHER" id="PTHR43642:SF1">
    <property type="entry name" value="HYBRID SIGNAL TRANSDUCTION HISTIDINE KINASE G"/>
    <property type="match status" value="1"/>
</dbReference>
<keyword evidence="3" id="KW-0597">Phosphoprotein</keyword>
<dbReference type="Pfam" id="PF13191">
    <property type="entry name" value="AAA_16"/>
    <property type="match status" value="1"/>
</dbReference>
<dbReference type="InterPro" id="IPR003661">
    <property type="entry name" value="HisK_dim/P_dom"/>
</dbReference>